<evidence type="ECO:0000313" key="2">
    <source>
        <dbReference type="EMBL" id="HIU40238.1"/>
    </source>
</evidence>
<organism evidence="2 3">
    <name type="scientific">Candidatus Aphodocola excrementigallinarum</name>
    <dbReference type="NCBI Taxonomy" id="2840670"/>
    <lineage>
        <taxon>Bacteria</taxon>
        <taxon>Bacillati</taxon>
        <taxon>Bacillota</taxon>
        <taxon>Bacilli</taxon>
        <taxon>Candidatus Aphodocola</taxon>
    </lineage>
</organism>
<comment type="caution">
    <text evidence="2">The sequence shown here is derived from an EMBL/GenBank/DDBJ whole genome shotgun (WGS) entry which is preliminary data.</text>
</comment>
<accession>A0A9D1IMV4</accession>
<dbReference type="AlphaFoldDB" id="A0A9D1IMV4"/>
<evidence type="ECO:0000256" key="1">
    <source>
        <dbReference type="ARBA" id="ARBA00022946"/>
    </source>
</evidence>
<reference evidence="2" key="1">
    <citation type="submission" date="2020-10" db="EMBL/GenBank/DDBJ databases">
        <authorList>
            <person name="Gilroy R."/>
        </authorList>
    </citation>
    <scope>NUCLEOTIDE SEQUENCE</scope>
    <source>
        <strain evidence="2">CHK193-30670</strain>
    </source>
</reference>
<dbReference type="SMART" id="SM00733">
    <property type="entry name" value="Mterf"/>
    <property type="match status" value="2"/>
</dbReference>
<dbReference type="InterPro" id="IPR003690">
    <property type="entry name" value="MTERF"/>
</dbReference>
<gene>
    <name evidence="2" type="ORF">IAB68_02920</name>
</gene>
<keyword evidence="1" id="KW-0809">Transit peptide</keyword>
<proteinExistence type="predicted"/>
<sequence>MIEEYTLRSLLEKYNINTDKIINKNNNILTYGEYQDIDATLNYLINELEIDRSNIEKCPSILYRNVGDIKANVNFLKDKKVKFEDVETCLHVLSTDSQQLVNTYDYVEKNYGIDVINKTTSILRVTKLRIISIENLNILLKNKNDVISVSIGINSIEEIQEIINSKEFKEHPELFTSTTLAHAKLKDIQEIINSKEFKEHPELFTSETLARATLKEIQEIINSKEFKEHPELFTSTTLAHAKLKEIQALLELPYWKDEKYRRLLTSSVLANSKSIIKKLPVLFKMAEDYDIDNYLNVSFLRKSPSQNYALINYLIDNDMPLVIDYKLNSIFSYQPVVLKKKYNIDIKQLMQDYPLPVYENIK</sequence>
<protein>
    <submittedName>
        <fullName evidence="2">Uncharacterized protein</fullName>
    </submittedName>
</protein>
<dbReference type="GO" id="GO:0003676">
    <property type="term" value="F:nucleic acid binding"/>
    <property type="evidence" value="ECO:0007669"/>
    <property type="project" value="InterPro"/>
</dbReference>
<name>A0A9D1IMV4_9FIRM</name>
<dbReference type="Gene3D" id="1.25.70.10">
    <property type="entry name" value="Transcription termination factor 3, mitochondrial"/>
    <property type="match status" value="1"/>
</dbReference>
<reference evidence="2" key="2">
    <citation type="journal article" date="2021" name="PeerJ">
        <title>Extensive microbial diversity within the chicken gut microbiome revealed by metagenomics and culture.</title>
        <authorList>
            <person name="Gilroy R."/>
            <person name="Ravi A."/>
            <person name="Getino M."/>
            <person name="Pursley I."/>
            <person name="Horton D.L."/>
            <person name="Alikhan N.F."/>
            <person name="Baker D."/>
            <person name="Gharbi K."/>
            <person name="Hall N."/>
            <person name="Watson M."/>
            <person name="Adriaenssens E.M."/>
            <person name="Foster-Nyarko E."/>
            <person name="Jarju S."/>
            <person name="Secka A."/>
            <person name="Antonio M."/>
            <person name="Oren A."/>
            <person name="Chaudhuri R.R."/>
            <person name="La Ragione R."/>
            <person name="Hildebrand F."/>
            <person name="Pallen M.J."/>
        </authorList>
    </citation>
    <scope>NUCLEOTIDE SEQUENCE</scope>
    <source>
        <strain evidence="2">CHK193-30670</strain>
    </source>
</reference>
<dbReference type="Proteomes" id="UP000824074">
    <property type="component" value="Unassembled WGS sequence"/>
</dbReference>
<dbReference type="EMBL" id="DVMT01000029">
    <property type="protein sequence ID" value="HIU40238.1"/>
    <property type="molecule type" value="Genomic_DNA"/>
</dbReference>
<dbReference type="InterPro" id="IPR038538">
    <property type="entry name" value="MTERF_sf"/>
</dbReference>
<evidence type="ECO:0000313" key="3">
    <source>
        <dbReference type="Proteomes" id="UP000824074"/>
    </source>
</evidence>